<keyword evidence="5" id="KW-1185">Reference proteome</keyword>
<accession>A0AAJ7X1F9</accession>
<dbReference type="PANTHER" id="PTHR24412">
    <property type="entry name" value="KELCH PROTEIN"/>
    <property type="match status" value="1"/>
</dbReference>
<dbReference type="SMART" id="SM00875">
    <property type="entry name" value="BACK"/>
    <property type="match status" value="1"/>
</dbReference>
<dbReference type="PIRSF" id="PIRSF037037">
    <property type="entry name" value="Kelch-like_protein_gigaxonin"/>
    <property type="match status" value="1"/>
</dbReference>
<feature type="region of interest" description="Disordered" evidence="3">
    <location>
        <begin position="266"/>
        <end position="287"/>
    </location>
</feature>
<keyword evidence="1" id="KW-0880">Kelch repeat</keyword>
<sequence>MLRDVDDLEFEAPSHCALVMSGLRAERFDPKLSDVALEAAGRRYPCHRAVLALCSPFFRAMFCGEFRESFSAVVPLPQADPAALEQLVDFAYTGRLTINQDNVETLTALAGRLQFSSVREVCSRYLQQQISAANCLGIGLFAEAHACPEVAAKAGAYALNNFGAVVAEEEFGDLSCDSLLQLLSDQRLQDREDPALLLGAALSWVRRDPACRSPHLGALLGAVRLGAQRGAGPSCRALLQDPLLQGDPSCRALLADVAMDFDDTQATDADQGEGHHAAPQGGCPPQDREVLVVIGGRALQEDEEEEEEWGDAAPSRNAAFYEPTSRTWRLLPDFPEYNKWGFSVCALNNSVYVTGGSRGSMQDSWSTTHVWRLNPSVRIWEPATPMLKPRTNHCTAALNGDLYAIGGTASGVVEAERYEPYSAVWSPVPAPPRFVSNFTASGCRGRLYLVGSCAAKYNALALQRYSPITDCWSVVASPFIPRYLSSPRCVTMDDVIYLLADNTKKTYLYDPDANMWRKVQLKHSLHENGGLAVVGGRLYVTGGHWQGLEGLYRVLMESCEARLRAATWSREGALPRAWLFHDACAVFVNVAAWPHVLLHVGPEQSG</sequence>
<dbReference type="InterPro" id="IPR015915">
    <property type="entry name" value="Kelch-typ_b-propeller"/>
</dbReference>
<protein>
    <submittedName>
        <fullName evidence="6">Kelch-like protein 30</fullName>
    </submittedName>
</protein>
<dbReference type="Gene3D" id="1.25.40.420">
    <property type="match status" value="1"/>
</dbReference>
<evidence type="ECO:0000256" key="1">
    <source>
        <dbReference type="ARBA" id="ARBA00022441"/>
    </source>
</evidence>
<dbReference type="InterPro" id="IPR000210">
    <property type="entry name" value="BTB/POZ_dom"/>
</dbReference>
<dbReference type="SUPFAM" id="SSF117281">
    <property type="entry name" value="Kelch motif"/>
    <property type="match status" value="1"/>
</dbReference>
<evidence type="ECO:0000256" key="3">
    <source>
        <dbReference type="SAM" id="MobiDB-lite"/>
    </source>
</evidence>
<feature type="domain" description="BTB" evidence="4">
    <location>
        <begin position="33"/>
        <end position="100"/>
    </location>
</feature>
<dbReference type="Pfam" id="PF01344">
    <property type="entry name" value="Kelch_1"/>
    <property type="match status" value="2"/>
</dbReference>
<dbReference type="Proteomes" id="UP001318040">
    <property type="component" value="Chromosome 28"/>
</dbReference>
<dbReference type="InterPro" id="IPR006652">
    <property type="entry name" value="Kelch_1"/>
</dbReference>
<dbReference type="InterPro" id="IPR011705">
    <property type="entry name" value="BACK"/>
</dbReference>
<proteinExistence type="predicted"/>
<evidence type="ECO:0000259" key="4">
    <source>
        <dbReference type="PROSITE" id="PS50097"/>
    </source>
</evidence>
<dbReference type="GeneID" id="116946875"/>
<evidence type="ECO:0000256" key="2">
    <source>
        <dbReference type="ARBA" id="ARBA00022737"/>
    </source>
</evidence>
<dbReference type="PROSITE" id="PS50097">
    <property type="entry name" value="BTB"/>
    <property type="match status" value="1"/>
</dbReference>
<dbReference type="SUPFAM" id="SSF54695">
    <property type="entry name" value="POZ domain"/>
    <property type="match status" value="1"/>
</dbReference>
<dbReference type="SMART" id="SM00225">
    <property type="entry name" value="BTB"/>
    <property type="match status" value="1"/>
</dbReference>
<dbReference type="CTD" id="377007"/>
<keyword evidence="2" id="KW-0677">Repeat</keyword>
<dbReference type="Gene3D" id="3.30.710.10">
    <property type="entry name" value="Potassium Channel Kv1.1, Chain A"/>
    <property type="match status" value="1"/>
</dbReference>
<gene>
    <name evidence="6" type="primary">KLHL30</name>
</gene>
<evidence type="ECO:0000313" key="5">
    <source>
        <dbReference type="Proteomes" id="UP001318040"/>
    </source>
</evidence>
<name>A0AAJ7X1F9_PETMA</name>
<evidence type="ECO:0000313" key="6">
    <source>
        <dbReference type="RefSeq" id="XP_032817999.1"/>
    </source>
</evidence>
<dbReference type="Gene3D" id="2.120.10.80">
    <property type="entry name" value="Kelch-type beta propeller"/>
    <property type="match status" value="1"/>
</dbReference>
<dbReference type="PANTHER" id="PTHR24412:SF398">
    <property type="entry name" value="KELCH-LIKE PROTEIN 30"/>
    <property type="match status" value="1"/>
</dbReference>
<dbReference type="Pfam" id="PF00651">
    <property type="entry name" value="BTB"/>
    <property type="match status" value="1"/>
</dbReference>
<dbReference type="InterPro" id="IPR017096">
    <property type="entry name" value="BTB-kelch_protein"/>
</dbReference>
<dbReference type="AlphaFoldDB" id="A0AAJ7X1F9"/>
<dbReference type="KEGG" id="pmrn:116946875"/>
<dbReference type="RefSeq" id="XP_032817999.1">
    <property type="nucleotide sequence ID" value="XM_032962108.1"/>
</dbReference>
<organism evidence="5 6">
    <name type="scientific">Petromyzon marinus</name>
    <name type="common">Sea lamprey</name>
    <dbReference type="NCBI Taxonomy" id="7757"/>
    <lineage>
        <taxon>Eukaryota</taxon>
        <taxon>Metazoa</taxon>
        <taxon>Chordata</taxon>
        <taxon>Craniata</taxon>
        <taxon>Vertebrata</taxon>
        <taxon>Cyclostomata</taxon>
        <taxon>Hyperoartia</taxon>
        <taxon>Petromyzontiformes</taxon>
        <taxon>Petromyzontidae</taxon>
        <taxon>Petromyzon</taxon>
    </lineage>
</organism>
<dbReference type="Pfam" id="PF07707">
    <property type="entry name" value="BACK"/>
    <property type="match status" value="1"/>
</dbReference>
<reference evidence="6" key="1">
    <citation type="submission" date="2025-08" db="UniProtKB">
        <authorList>
            <consortium name="RefSeq"/>
        </authorList>
    </citation>
    <scope>IDENTIFICATION</scope>
    <source>
        <tissue evidence="6">Sperm</tissue>
    </source>
</reference>
<dbReference type="InterPro" id="IPR011333">
    <property type="entry name" value="SKP1/BTB/POZ_sf"/>
</dbReference>
<dbReference type="SMART" id="SM00612">
    <property type="entry name" value="Kelch"/>
    <property type="match status" value="2"/>
</dbReference>